<dbReference type="GeneID" id="110799946"/>
<keyword evidence="2" id="KW-1185">Reference proteome</keyword>
<dbReference type="InterPro" id="IPR002156">
    <property type="entry name" value="RNaseH_domain"/>
</dbReference>
<dbReference type="Pfam" id="PF13456">
    <property type="entry name" value="RVT_3"/>
    <property type="match status" value="1"/>
</dbReference>
<proteinExistence type="predicted"/>
<dbReference type="PANTHER" id="PTHR48475:SF1">
    <property type="entry name" value="RNASE H TYPE-1 DOMAIN-CONTAINING PROTEIN"/>
    <property type="match status" value="1"/>
</dbReference>
<organism evidence="2 3">
    <name type="scientific">Spinacia oleracea</name>
    <name type="common">Spinach</name>
    <dbReference type="NCBI Taxonomy" id="3562"/>
    <lineage>
        <taxon>Eukaryota</taxon>
        <taxon>Viridiplantae</taxon>
        <taxon>Streptophyta</taxon>
        <taxon>Embryophyta</taxon>
        <taxon>Tracheophyta</taxon>
        <taxon>Spermatophyta</taxon>
        <taxon>Magnoliopsida</taxon>
        <taxon>eudicotyledons</taxon>
        <taxon>Gunneridae</taxon>
        <taxon>Pentapetalae</taxon>
        <taxon>Caryophyllales</taxon>
        <taxon>Chenopodiaceae</taxon>
        <taxon>Chenopodioideae</taxon>
        <taxon>Anserineae</taxon>
        <taxon>Spinacia</taxon>
    </lineage>
</organism>
<reference evidence="2" key="1">
    <citation type="journal article" date="2021" name="Nat. Commun.">
        <title>Genomic analyses provide insights into spinach domestication and the genetic basis of agronomic traits.</title>
        <authorList>
            <person name="Cai X."/>
            <person name="Sun X."/>
            <person name="Xu C."/>
            <person name="Sun H."/>
            <person name="Wang X."/>
            <person name="Ge C."/>
            <person name="Zhang Z."/>
            <person name="Wang Q."/>
            <person name="Fei Z."/>
            <person name="Jiao C."/>
            <person name="Wang Q."/>
        </authorList>
    </citation>
    <scope>NUCLEOTIDE SEQUENCE [LARGE SCALE GENOMIC DNA]</scope>
    <source>
        <strain evidence="2">cv. Varoflay</strain>
    </source>
</reference>
<dbReference type="Proteomes" id="UP000813463">
    <property type="component" value="Chromosome 1"/>
</dbReference>
<dbReference type="GO" id="GO:0004523">
    <property type="term" value="F:RNA-DNA hybrid ribonuclease activity"/>
    <property type="evidence" value="ECO:0007669"/>
    <property type="project" value="InterPro"/>
</dbReference>
<dbReference type="Gene3D" id="3.30.420.10">
    <property type="entry name" value="Ribonuclease H-like superfamily/Ribonuclease H"/>
    <property type="match status" value="1"/>
</dbReference>
<sequence>MPLNTHIPISIKLDSEVTKNAVEYEVCIVWLVGLEAAASLGVKYLRVFDDSSLIINQISRRWKVRSTSLSMYQAHLDQIAEQFEEIEYTYLSRDDDQFADALAKLASMLNVPNESDAITLKVELREEPPYCYAIDDDSEPTKEEPWYKDILCYKTSGEFHSKTSPRAKRALRLLASQYDLYLGELYKYTPNKVKMLCVHQNRAK</sequence>
<evidence type="ECO:0000313" key="3">
    <source>
        <dbReference type="RefSeq" id="XP_021860922.1"/>
    </source>
</evidence>
<dbReference type="InterPro" id="IPR012337">
    <property type="entry name" value="RNaseH-like_sf"/>
</dbReference>
<dbReference type="PANTHER" id="PTHR48475">
    <property type="entry name" value="RIBONUCLEASE H"/>
    <property type="match status" value="1"/>
</dbReference>
<dbReference type="RefSeq" id="XP_021860922.1">
    <property type="nucleotide sequence ID" value="XM_022005230.1"/>
</dbReference>
<evidence type="ECO:0000313" key="2">
    <source>
        <dbReference type="Proteomes" id="UP000813463"/>
    </source>
</evidence>
<dbReference type="GO" id="GO:0003676">
    <property type="term" value="F:nucleic acid binding"/>
    <property type="evidence" value="ECO:0007669"/>
    <property type="project" value="InterPro"/>
</dbReference>
<name>A0A9R0J3X0_SPIOL</name>
<feature type="domain" description="RNase H type-1" evidence="1">
    <location>
        <begin position="13"/>
        <end position="106"/>
    </location>
</feature>
<accession>A0A9R0J3X0</accession>
<dbReference type="AlphaFoldDB" id="A0A9R0J3X0"/>
<reference evidence="3" key="2">
    <citation type="submission" date="2025-08" db="UniProtKB">
        <authorList>
            <consortium name="RefSeq"/>
        </authorList>
    </citation>
    <scope>IDENTIFICATION</scope>
    <source>
        <tissue evidence="3">Leaf</tissue>
    </source>
</reference>
<dbReference type="KEGG" id="soe:110799946"/>
<gene>
    <name evidence="3" type="primary">LOC110799946</name>
</gene>
<dbReference type="OrthoDB" id="1427860at2759"/>
<dbReference type="SUPFAM" id="SSF53098">
    <property type="entry name" value="Ribonuclease H-like"/>
    <property type="match status" value="1"/>
</dbReference>
<protein>
    <recommendedName>
        <fullName evidence="1">RNase H type-1 domain-containing protein</fullName>
    </recommendedName>
</protein>
<dbReference type="InterPro" id="IPR036397">
    <property type="entry name" value="RNaseH_sf"/>
</dbReference>
<evidence type="ECO:0000259" key="1">
    <source>
        <dbReference type="Pfam" id="PF13456"/>
    </source>
</evidence>